<evidence type="ECO:0000256" key="2">
    <source>
        <dbReference type="RuleBase" id="RU362080"/>
    </source>
</evidence>
<evidence type="ECO:0000256" key="1">
    <source>
        <dbReference type="ARBA" id="ARBA00009981"/>
    </source>
</evidence>
<evidence type="ECO:0000313" key="4">
    <source>
        <dbReference type="Proteomes" id="UP000566324"/>
    </source>
</evidence>
<dbReference type="Proteomes" id="UP000566324">
    <property type="component" value="Unassembled WGS sequence"/>
</dbReference>
<dbReference type="NCBIfam" id="TIGR01552">
    <property type="entry name" value="phd_fam"/>
    <property type="match status" value="1"/>
</dbReference>
<gene>
    <name evidence="3" type="ORF">GGQ98_001529</name>
</gene>
<dbReference type="EMBL" id="JACHNZ010000014">
    <property type="protein sequence ID" value="MBB4631913.1"/>
    <property type="molecule type" value="Genomic_DNA"/>
</dbReference>
<comment type="function">
    <text evidence="2">Antitoxin component of a type II toxin-antitoxin (TA) system.</text>
</comment>
<evidence type="ECO:0000313" key="3">
    <source>
        <dbReference type="EMBL" id="MBB4631913.1"/>
    </source>
</evidence>
<proteinExistence type="inferred from homology"/>
<protein>
    <recommendedName>
        <fullName evidence="2">Antitoxin</fullName>
    </recommendedName>
</protein>
<dbReference type="InterPro" id="IPR036165">
    <property type="entry name" value="YefM-like_sf"/>
</dbReference>
<dbReference type="InterPro" id="IPR006442">
    <property type="entry name" value="Antitoxin_Phd/YefM"/>
</dbReference>
<name>A0A7W7F8R5_9SPHN</name>
<reference evidence="3 4" key="1">
    <citation type="submission" date="2020-08" db="EMBL/GenBank/DDBJ databases">
        <title>Genomic Encyclopedia of Type Strains, Phase IV (KMG-IV): sequencing the most valuable type-strain genomes for metagenomic binning, comparative biology and taxonomic classification.</title>
        <authorList>
            <person name="Goeker M."/>
        </authorList>
    </citation>
    <scope>NUCLEOTIDE SEQUENCE [LARGE SCALE GENOMIC DNA]</scope>
    <source>
        <strain evidence="3 4">DSM 17328</strain>
    </source>
</reference>
<sequence length="78" mass="8607">MMAVVINVHEAKTHLSKLLDRAHAGQEIILAKAGKPYARLMPLAADMGARQPGRLKGRLPETFFDPLTDDELAAWEGR</sequence>
<organism evidence="3 4">
    <name type="scientific">Sphingosinicella soli</name>
    <dbReference type="NCBI Taxonomy" id="333708"/>
    <lineage>
        <taxon>Bacteria</taxon>
        <taxon>Pseudomonadati</taxon>
        <taxon>Pseudomonadota</taxon>
        <taxon>Alphaproteobacteria</taxon>
        <taxon>Sphingomonadales</taxon>
        <taxon>Sphingosinicellaceae</taxon>
        <taxon>Sphingosinicella</taxon>
    </lineage>
</organism>
<comment type="similarity">
    <text evidence="1 2">Belongs to the phD/YefM antitoxin family.</text>
</comment>
<dbReference type="SUPFAM" id="SSF143120">
    <property type="entry name" value="YefM-like"/>
    <property type="match status" value="1"/>
</dbReference>
<accession>A0A7W7F8R5</accession>
<dbReference type="AlphaFoldDB" id="A0A7W7F8R5"/>
<dbReference type="Pfam" id="PF02604">
    <property type="entry name" value="PhdYeFM_antitox"/>
    <property type="match status" value="1"/>
</dbReference>
<dbReference type="Gene3D" id="3.40.1620.10">
    <property type="entry name" value="YefM-like domain"/>
    <property type="match status" value="1"/>
</dbReference>
<comment type="caution">
    <text evidence="3">The sequence shown here is derived from an EMBL/GenBank/DDBJ whole genome shotgun (WGS) entry which is preliminary data.</text>
</comment>
<keyword evidence="4" id="KW-1185">Reference proteome</keyword>
<dbReference type="RefSeq" id="WP_243451755.1">
    <property type="nucleotide sequence ID" value="NZ_JACHNZ010000014.1"/>
</dbReference>